<dbReference type="Gene3D" id="3.30.450.40">
    <property type="match status" value="1"/>
</dbReference>
<dbReference type="InterPro" id="IPR036890">
    <property type="entry name" value="HATPase_C_sf"/>
</dbReference>
<dbReference type="SMART" id="SM00387">
    <property type="entry name" value="HATPase_c"/>
    <property type="match status" value="1"/>
</dbReference>
<dbReference type="InterPro" id="IPR013515">
    <property type="entry name" value="Phytochrome_cen-reg"/>
</dbReference>
<dbReference type="Pfam" id="PF00072">
    <property type="entry name" value="Response_reg"/>
    <property type="match status" value="1"/>
</dbReference>
<dbReference type="GO" id="GO:0009584">
    <property type="term" value="P:detection of visible light"/>
    <property type="evidence" value="ECO:0007669"/>
    <property type="project" value="InterPro"/>
</dbReference>
<feature type="compositionally biased region" description="Low complexity" evidence="13">
    <location>
        <begin position="1"/>
        <end position="23"/>
    </location>
</feature>
<keyword evidence="9" id="KW-0157">Chromophore</keyword>
<feature type="compositionally biased region" description="Polar residues" evidence="13">
    <location>
        <begin position="1228"/>
        <end position="1239"/>
    </location>
</feature>
<sequence length="1514" mass="166648">MESSNNDPAPAANAHKPQAAHQKLTPSSDKEDGASIWSTPPTTHVDTGSSSQPEHLWSNTNMSSWSNSSDHQLGNGAKDTADRVFPIKSVITVDPTVPGRRSSEHEESRRRMSVSDPGHLVMPNGAKGQKPAAASGMEDGYGRPSSRLGAGSLPQTPAPGMTSPTSMPRRRRMHTMAGSMSSIQADAERHGSMNSIPLSLVDTSDDEHDFAADIPEAASTSSSTPRSPVEPLTEALYTNRFKHVVTDGGHAVITGRDGTLQRCEDEPIHAPGAVQGFGMMVALREETEGCFLVRYVSENSRKIIGYSPQELFKMDDFLSILTEEQQDNLLDHIDFIRDEDADPVTNGPEVFSLSLRHPLQKRAVKLWCALHINATQPDLIVCEFELDNDTENPLRPPDEDTPNLPEDTLNSNPTMEELTESTEILSKPLRVLRSARKRRGEAGTMQVFDIMSQVQEQLANAPNLEKFLKILIGIVKELTGFHRVMIYQFDSSFNGKVVSELVDPAQTRDLYKGLHFPASDIPKQARELYKLNKVRLLYDRDLESARIVCRTVEDLDNPLDMTHSYLRAMSPIHLQYLANMAVRSSMSISINAFGDLWGLIACHSYGSRGMRVSFPIRKMCRLVGDTASRNIERLSYASRLQARKLINTVPTEHNPSGYIIASSDDLLKLFDADFGMLSIREETKILGKIEHSQEALAMLEYLRLRKFTSVVTTQDIKIDFPELHYPPGFSVIAGLLYVPLSVGGNDFIVFFRKGQARDVKWAGNPYEKVIQQGTAAYLQPRKSFRAWHETVIGKSREWSEEQVETAAVLCLVYGKFIEVWRQKEAALQSSRLTRLLLANSAHEVRTPLNAIINYLEIALEGSLDQETRDNLARSHSASKSLIYVINDLLDLTKTEEGQELVKDEVFDLPAAIREGTEPFKNDAKRKGISYEVIEHPGLPRFVCGDQRRIRQAVANVTANAVQHTQEGCVRIELYVAEVQENRVRVEIAVQDTGEGMSETQLDALFRELEQVGTADGDDPFDPVGDQGGKAGKEQTLGLGLAVVARILRNMDGQLRMKSELGKGSRFVLQLPFDLPADGASKVPADGADSSSPNPPSGSSSRHQSVTLSTPRALDGELIVVNRSTASSMNTQTALSTRNSVDETQSISSHRSMASRGSGKSGMSDAERLIDAIQTPLTLGEPESERAARQRRNSHGAYYGSNSSAQTARSLSPADLKTRPGGPIRAGSSPDQKSTFSSSFKAPATSAEPIGVQYITDTKVPIKPVKIPDEYQDLPQRPQQSHESRVLFEIPAVDEKEATKPVPPAPATLKSAKLEVLIAEDDPINVKVLRKRLEKAGHKVSHALNGEDCATMYEEKPMSYDVVLMDMQMPIVDGLSSTKMIRAFEKKSLEPPDTTRSHIRIPIIAVSASLVESQKETYVNAGFDGWILKPIDFKRLEKLLFGIVDGATREELLYVPGFWERGGFFEKAAAEGKQQGGAGNTGDAKSTSSPQPQPQPQPEQAIVADAKEGRIESDG</sequence>
<dbReference type="FunFam" id="3.30.450.270:FF:000002">
    <property type="entry name" value="Sensor histidine kinase/response regulator, putative"/>
    <property type="match status" value="1"/>
</dbReference>
<accession>A0AAV9H9Z4</accession>
<feature type="compositionally biased region" description="Polar residues" evidence="13">
    <location>
        <begin position="1121"/>
        <end position="1151"/>
    </location>
</feature>
<dbReference type="Gene3D" id="3.30.450.20">
    <property type="entry name" value="PAS domain"/>
    <property type="match status" value="1"/>
</dbReference>
<dbReference type="SUPFAM" id="SSF55785">
    <property type="entry name" value="PYP-like sensor domain (PAS domain)"/>
    <property type="match status" value="1"/>
</dbReference>
<feature type="region of interest" description="Disordered" evidence="13">
    <location>
        <begin position="1468"/>
        <end position="1514"/>
    </location>
</feature>
<keyword evidence="19" id="KW-1185">Reference proteome</keyword>
<evidence type="ECO:0000256" key="3">
    <source>
        <dbReference type="ARBA" id="ARBA00022553"/>
    </source>
</evidence>
<dbReference type="SMART" id="SM00448">
    <property type="entry name" value="REC"/>
    <property type="match status" value="1"/>
</dbReference>
<dbReference type="Pfam" id="PF00512">
    <property type="entry name" value="HisKA"/>
    <property type="match status" value="1"/>
</dbReference>
<dbReference type="PROSITE" id="PS50109">
    <property type="entry name" value="HIS_KIN"/>
    <property type="match status" value="1"/>
</dbReference>
<feature type="domain" description="Phytochrome chromophore attachment site" evidence="14">
    <location>
        <begin position="463"/>
        <end position="625"/>
    </location>
</feature>
<dbReference type="PROSITE" id="PS50112">
    <property type="entry name" value="PAS"/>
    <property type="match status" value="1"/>
</dbReference>
<protein>
    <recommendedName>
        <fullName evidence="20">Phytochrome</fullName>
    </recommendedName>
</protein>
<evidence type="ECO:0000259" key="14">
    <source>
        <dbReference type="PROSITE" id="PS50046"/>
    </source>
</evidence>
<dbReference type="InterPro" id="IPR001294">
    <property type="entry name" value="Phytochrome"/>
</dbReference>
<dbReference type="PROSITE" id="PS50110">
    <property type="entry name" value="RESPONSE_REGULATORY"/>
    <property type="match status" value="1"/>
</dbReference>
<keyword evidence="7" id="KW-0418">Kinase</keyword>
<evidence type="ECO:0000259" key="16">
    <source>
        <dbReference type="PROSITE" id="PS50110"/>
    </source>
</evidence>
<dbReference type="InterPro" id="IPR003594">
    <property type="entry name" value="HATPase_dom"/>
</dbReference>
<dbReference type="Gene3D" id="1.10.287.130">
    <property type="match status" value="1"/>
</dbReference>
<dbReference type="InterPro" id="IPR000014">
    <property type="entry name" value="PAS"/>
</dbReference>
<comment type="caution">
    <text evidence="18">The sequence shown here is derived from an EMBL/GenBank/DDBJ whole genome shotgun (WGS) entry which is preliminary data.</text>
</comment>
<dbReference type="GO" id="GO:0009881">
    <property type="term" value="F:photoreceptor activity"/>
    <property type="evidence" value="ECO:0007669"/>
    <property type="project" value="UniProtKB-KW"/>
</dbReference>
<evidence type="ECO:0000259" key="17">
    <source>
        <dbReference type="PROSITE" id="PS50112"/>
    </source>
</evidence>
<dbReference type="InterPro" id="IPR043150">
    <property type="entry name" value="Phytochrome_PHY_sf"/>
</dbReference>
<dbReference type="PRINTS" id="PR01033">
    <property type="entry name" value="PHYTOCHROME"/>
</dbReference>
<feature type="compositionally biased region" description="Polar residues" evidence="13">
    <location>
        <begin position="1199"/>
        <end position="1209"/>
    </location>
</feature>
<evidence type="ECO:0000256" key="10">
    <source>
        <dbReference type="ARBA" id="ARBA00023012"/>
    </source>
</evidence>
<dbReference type="CDD" id="cd17546">
    <property type="entry name" value="REC_hyHK_CKI1_RcsC-like"/>
    <property type="match status" value="1"/>
</dbReference>
<feature type="compositionally biased region" description="Low complexity" evidence="13">
    <location>
        <begin position="1083"/>
        <end position="1100"/>
    </location>
</feature>
<gene>
    <name evidence="18" type="ORF">QBC42DRAFT_40004</name>
</gene>
<keyword evidence="2" id="KW-0600">Photoreceptor protein</keyword>
<keyword evidence="3 12" id="KW-0597">Phosphoprotein</keyword>
<dbReference type="SMART" id="SM00388">
    <property type="entry name" value="HisKA"/>
    <property type="match status" value="1"/>
</dbReference>
<dbReference type="Pfam" id="PF08446">
    <property type="entry name" value="PAS_2"/>
    <property type="match status" value="1"/>
</dbReference>
<evidence type="ECO:0000256" key="2">
    <source>
        <dbReference type="ARBA" id="ARBA00022543"/>
    </source>
</evidence>
<dbReference type="InterPro" id="IPR035965">
    <property type="entry name" value="PAS-like_dom_sf"/>
</dbReference>
<feature type="region of interest" description="Disordered" evidence="13">
    <location>
        <begin position="1078"/>
        <end position="1242"/>
    </location>
</feature>
<evidence type="ECO:0000256" key="5">
    <source>
        <dbReference type="ARBA" id="ARBA00022679"/>
    </source>
</evidence>
<dbReference type="InterPro" id="IPR011006">
    <property type="entry name" value="CheY-like_superfamily"/>
</dbReference>
<dbReference type="GO" id="GO:0000155">
    <property type="term" value="F:phosphorelay sensor kinase activity"/>
    <property type="evidence" value="ECO:0007669"/>
    <property type="project" value="InterPro"/>
</dbReference>
<dbReference type="Pfam" id="PF01590">
    <property type="entry name" value="GAF"/>
    <property type="match status" value="1"/>
</dbReference>
<evidence type="ECO:0008006" key="20">
    <source>
        <dbReference type="Google" id="ProtNLM"/>
    </source>
</evidence>
<dbReference type="Pfam" id="PF02518">
    <property type="entry name" value="HATPase_c"/>
    <property type="match status" value="1"/>
</dbReference>
<dbReference type="GO" id="GO:0006355">
    <property type="term" value="P:regulation of DNA-templated transcription"/>
    <property type="evidence" value="ECO:0007669"/>
    <property type="project" value="InterPro"/>
</dbReference>
<keyword evidence="4" id="KW-0716">Sensory transduction</keyword>
<evidence type="ECO:0000256" key="9">
    <source>
        <dbReference type="ARBA" id="ARBA00022991"/>
    </source>
</evidence>
<dbReference type="Gene3D" id="3.30.565.10">
    <property type="entry name" value="Histidine kinase-like ATPase, C-terminal domain"/>
    <property type="match status" value="1"/>
</dbReference>
<feature type="domain" description="Response regulatory" evidence="16">
    <location>
        <begin position="1314"/>
        <end position="1443"/>
    </location>
</feature>
<dbReference type="Gene3D" id="3.30.450.270">
    <property type="match status" value="1"/>
</dbReference>
<organism evidence="18 19">
    <name type="scientific">Cladorrhinum samala</name>
    <dbReference type="NCBI Taxonomy" id="585594"/>
    <lineage>
        <taxon>Eukaryota</taxon>
        <taxon>Fungi</taxon>
        <taxon>Dikarya</taxon>
        <taxon>Ascomycota</taxon>
        <taxon>Pezizomycotina</taxon>
        <taxon>Sordariomycetes</taxon>
        <taxon>Sordariomycetidae</taxon>
        <taxon>Sordariales</taxon>
        <taxon>Podosporaceae</taxon>
        <taxon>Cladorrhinum</taxon>
    </lineage>
</organism>
<evidence type="ECO:0000313" key="19">
    <source>
        <dbReference type="Proteomes" id="UP001321749"/>
    </source>
</evidence>
<evidence type="ECO:0000256" key="4">
    <source>
        <dbReference type="ARBA" id="ARBA00022606"/>
    </source>
</evidence>
<evidence type="ECO:0000256" key="13">
    <source>
        <dbReference type="SAM" id="MobiDB-lite"/>
    </source>
</evidence>
<dbReference type="InterPro" id="IPR003018">
    <property type="entry name" value="GAF"/>
</dbReference>
<dbReference type="SUPFAM" id="SSF47384">
    <property type="entry name" value="Homodimeric domain of signal transducing histidine kinase"/>
    <property type="match status" value="1"/>
</dbReference>
<evidence type="ECO:0000256" key="11">
    <source>
        <dbReference type="ARBA" id="ARBA00023170"/>
    </source>
</evidence>
<dbReference type="InterPro" id="IPR016132">
    <property type="entry name" value="Phyto_chromo_attachment"/>
</dbReference>
<comment type="subunit">
    <text evidence="1">Homodimer.</text>
</comment>
<dbReference type="Gene3D" id="3.40.50.2300">
    <property type="match status" value="1"/>
</dbReference>
<feature type="domain" description="Histidine kinase" evidence="15">
    <location>
        <begin position="839"/>
        <end position="1074"/>
    </location>
</feature>
<dbReference type="Pfam" id="PF00360">
    <property type="entry name" value="PHY"/>
    <property type="match status" value="1"/>
</dbReference>
<evidence type="ECO:0000256" key="6">
    <source>
        <dbReference type="ARBA" id="ARBA00022741"/>
    </source>
</evidence>
<evidence type="ECO:0000256" key="7">
    <source>
        <dbReference type="ARBA" id="ARBA00022777"/>
    </source>
</evidence>
<dbReference type="EMBL" id="MU865118">
    <property type="protein sequence ID" value="KAK4457392.1"/>
    <property type="molecule type" value="Genomic_DNA"/>
</dbReference>
<feature type="compositionally biased region" description="Low complexity" evidence="13">
    <location>
        <begin position="57"/>
        <end position="69"/>
    </location>
</feature>
<feature type="domain" description="PAS" evidence="17">
    <location>
        <begin position="286"/>
        <end position="340"/>
    </location>
</feature>
<feature type="modified residue" description="4-aspartylphosphate" evidence="12">
    <location>
        <position position="1365"/>
    </location>
</feature>
<evidence type="ECO:0000256" key="8">
    <source>
        <dbReference type="ARBA" id="ARBA00022840"/>
    </source>
</evidence>
<proteinExistence type="predicted"/>
<dbReference type="PANTHER" id="PTHR43065">
    <property type="entry name" value="SENSOR HISTIDINE KINASE"/>
    <property type="match status" value="1"/>
</dbReference>
<dbReference type="InterPro" id="IPR036097">
    <property type="entry name" value="HisK_dim/P_sf"/>
</dbReference>
<reference evidence="18" key="2">
    <citation type="submission" date="2023-06" db="EMBL/GenBank/DDBJ databases">
        <authorList>
            <consortium name="Lawrence Berkeley National Laboratory"/>
            <person name="Mondo S.J."/>
            <person name="Hensen N."/>
            <person name="Bonometti L."/>
            <person name="Westerberg I."/>
            <person name="Brannstrom I.O."/>
            <person name="Guillou S."/>
            <person name="Cros-Aarteil S."/>
            <person name="Calhoun S."/>
            <person name="Haridas S."/>
            <person name="Kuo A."/>
            <person name="Pangilinan J."/>
            <person name="Riley R."/>
            <person name="Labutti K."/>
            <person name="Andreopoulos B."/>
            <person name="Lipzen A."/>
            <person name="Chen C."/>
            <person name="Yanf M."/>
            <person name="Daum C."/>
            <person name="Ng V."/>
            <person name="Clum A."/>
            <person name="Steindorff A."/>
            <person name="Ohm R."/>
            <person name="Martin F."/>
            <person name="Silar P."/>
            <person name="Natvig D."/>
            <person name="Lalanne C."/>
            <person name="Gautier V."/>
            <person name="Ament-Velasquez S.L."/>
            <person name="Kruys A."/>
            <person name="Hutchinson M.I."/>
            <person name="Powell A.J."/>
            <person name="Barry K."/>
            <person name="Miller A.N."/>
            <person name="Grigoriev I.V."/>
            <person name="Debuchy R."/>
            <person name="Gladieux P."/>
            <person name="Thoren M.H."/>
            <person name="Johannesson H."/>
        </authorList>
    </citation>
    <scope>NUCLEOTIDE SEQUENCE</scope>
    <source>
        <strain evidence="18">PSN324</strain>
    </source>
</reference>
<reference evidence="18" key="1">
    <citation type="journal article" date="2023" name="Mol. Phylogenet. Evol.">
        <title>Genome-scale phylogeny and comparative genomics of the fungal order Sordariales.</title>
        <authorList>
            <person name="Hensen N."/>
            <person name="Bonometti L."/>
            <person name="Westerberg I."/>
            <person name="Brannstrom I.O."/>
            <person name="Guillou S."/>
            <person name="Cros-Aarteil S."/>
            <person name="Calhoun S."/>
            <person name="Haridas S."/>
            <person name="Kuo A."/>
            <person name="Mondo S."/>
            <person name="Pangilinan J."/>
            <person name="Riley R."/>
            <person name="LaButti K."/>
            <person name="Andreopoulos B."/>
            <person name="Lipzen A."/>
            <person name="Chen C."/>
            <person name="Yan M."/>
            <person name="Daum C."/>
            <person name="Ng V."/>
            <person name="Clum A."/>
            <person name="Steindorff A."/>
            <person name="Ohm R.A."/>
            <person name="Martin F."/>
            <person name="Silar P."/>
            <person name="Natvig D.O."/>
            <person name="Lalanne C."/>
            <person name="Gautier V."/>
            <person name="Ament-Velasquez S.L."/>
            <person name="Kruys A."/>
            <person name="Hutchinson M.I."/>
            <person name="Powell A.J."/>
            <person name="Barry K."/>
            <person name="Miller A.N."/>
            <person name="Grigoriev I.V."/>
            <person name="Debuchy R."/>
            <person name="Gladieux P."/>
            <person name="Hiltunen Thoren M."/>
            <person name="Johannesson H."/>
        </authorList>
    </citation>
    <scope>NUCLEOTIDE SEQUENCE</scope>
    <source>
        <strain evidence="18">PSN324</strain>
    </source>
</reference>
<dbReference type="SUPFAM" id="SSF55781">
    <property type="entry name" value="GAF domain-like"/>
    <property type="match status" value="2"/>
</dbReference>
<feature type="compositionally biased region" description="Polar residues" evidence="13">
    <location>
        <begin position="36"/>
        <end position="53"/>
    </location>
</feature>
<keyword evidence="8" id="KW-0067">ATP-binding</keyword>
<feature type="region of interest" description="Disordered" evidence="13">
    <location>
        <begin position="390"/>
        <end position="420"/>
    </location>
</feature>
<dbReference type="Proteomes" id="UP001321749">
    <property type="component" value="Unassembled WGS sequence"/>
</dbReference>
<feature type="region of interest" description="Disordered" evidence="13">
    <location>
        <begin position="1"/>
        <end position="177"/>
    </location>
</feature>
<keyword evidence="6" id="KW-0547">Nucleotide-binding</keyword>
<dbReference type="PROSITE" id="PS50046">
    <property type="entry name" value="PHYTOCHROME_2"/>
    <property type="match status" value="1"/>
</dbReference>
<feature type="compositionally biased region" description="Basic and acidic residues" evidence="13">
    <location>
        <begin position="1504"/>
        <end position="1514"/>
    </location>
</feature>
<evidence type="ECO:0000313" key="18">
    <source>
        <dbReference type="EMBL" id="KAK4457392.1"/>
    </source>
</evidence>
<dbReference type="PANTHER" id="PTHR43065:SF10">
    <property type="entry name" value="PEROXIDE STRESS-ACTIVATED HISTIDINE KINASE MAK3"/>
    <property type="match status" value="1"/>
</dbReference>
<evidence type="ECO:0000256" key="12">
    <source>
        <dbReference type="PROSITE-ProRule" id="PRU00169"/>
    </source>
</evidence>
<dbReference type="FunFam" id="1.10.287.130:FF:000048">
    <property type="entry name" value="Sensor histidine kinase/response regulator"/>
    <property type="match status" value="1"/>
</dbReference>
<evidence type="ECO:0000259" key="15">
    <source>
        <dbReference type="PROSITE" id="PS50109"/>
    </source>
</evidence>
<dbReference type="CDD" id="cd00082">
    <property type="entry name" value="HisKA"/>
    <property type="match status" value="1"/>
</dbReference>
<keyword evidence="10" id="KW-0902">Two-component regulatory system</keyword>
<dbReference type="SUPFAM" id="SSF52172">
    <property type="entry name" value="CheY-like"/>
    <property type="match status" value="1"/>
</dbReference>
<dbReference type="GO" id="GO:0005524">
    <property type="term" value="F:ATP binding"/>
    <property type="evidence" value="ECO:0007669"/>
    <property type="project" value="UniProtKB-KW"/>
</dbReference>
<dbReference type="SUPFAM" id="SSF55874">
    <property type="entry name" value="ATPase domain of HSP90 chaperone/DNA topoisomerase II/histidine kinase"/>
    <property type="match status" value="1"/>
</dbReference>
<feature type="compositionally biased region" description="Basic and acidic residues" evidence="13">
    <location>
        <begin position="101"/>
        <end position="110"/>
    </location>
</feature>
<dbReference type="InterPro" id="IPR029016">
    <property type="entry name" value="GAF-like_dom_sf"/>
</dbReference>
<keyword evidence="11" id="KW-0675">Receptor</keyword>
<keyword evidence="5" id="KW-0808">Transferase</keyword>
<evidence type="ECO:0000256" key="1">
    <source>
        <dbReference type="ARBA" id="ARBA00011738"/>
    </source>
</evidence>
<name>A0AAV9H9Z4_9PEZI</name>
<dbReference type="InterPro" id="IPR001789">
    <property type="entry name" value="Sig_transdc_resp-reg_receiver"/>
</dbReference>
<dbReference type="InterPro" id="IPR003661">
    <property type="entry name" value="HisK_dim/P_dom"/>
</dbReference>
<dbReference type="InterPro" id="IPR005467">
    <property type="entry name" value="His_kinase_dom"/>
</dbReference>
<dbReference type="InterPro" id="IPR013654">
    <property type="entry name" value="PAS_2"/>
</dbReference>